<organism evidence="6 7">
    <name type="scientific">Phenylobacterium conjunctum</name>
    <dbReference type="NCBI Taxonomy" id="1298959"/>
    <lineage>
        <taxon>Bacteria</taxon>
        <taxon>Pseudomonadati</taxon>
        <taxon>Pseudomonadota</taxon>
        <taxon>Alphaproteobacteria</taxon>
        <taxon>Caulobacterales</taxon>
        <taxon>Caulobacteraceae</taxon>
        <taxon>Phenylobacterium</taxon>
    </lineage>
</organism>
<comment type="caution">
    <text evidence="6">The sequence shown here is derived from an EMBL/GenBank/DDBJ whole genome shotgun (WGS) entry which is preliminary data.</text>
</comment>
<dbReference type="Proteomes" id="UP001597216">
    <property type="component" value="Unassembled WGS sequence"/>
</dbReference>
<feature type="transmembrane region" description="Helical" evidence="5">
    <location>
        <begin position="18"/>
        <end position="39"/>
    </location>
</feature>
<dbReference type="EMBL" id="JBHTLQ010000029">
    <property type="protein sequence ID" value="MFD1191524.1"/>
    <property type="molecule type" value="Genomic_DNA"/>
</dbReference>
<keyword evidence="4 5" id="KW-0472">Membrane</keyword>
<sequence length="218" mass="23100">MTVPPRHYPTPAAKCADLVVHVAGLTLALIGGGILLGLSVRLGHMGQTAAIGIYAAGMVAMLALSTAYNFAKAAHRPLLRRFDHAGIFLMIAGSYTPFTTQNLHGAWAIGMTTAVWSVALVGVAGKLFLPGLGRRFWVAIYLALGWLVLVAIKPMIEGLSWPALTLLALGGLAYSTGAVFYLIQRLKFRRAIWHGHVVGGAALQYVAVLLGVVLAQPH</sequence>
<keyword evidence="2 5" id="KW-0812">Transmembrane</keyword>
<evidence type="ECO:0000313" key="7">
    <source>
        <dbReference type="Proteomes" id="UP001597216"/>
    </source>
</evidence>
<protein>
    <submittedName>
        <fullName evidence="6">Hemolysin III family protein</fullName>
    </submittedName>
</protein>
<feature type="transmembrane region" description="Helical" evidence="5">
    <location>
        <begin position="51"/>
        <end position="70"/>
    </location>
</feature>
<dbReference type="PANTHER" id="PTHR20855">
    <property type="entry name" value="ADIPOR/PROGESTIN RECEPTOR-RELATED"/>
    <property type="match status" value="1"/>
</dbReference>
<evidence type="ECO:0000256" key="4">
    <source>
        <dbReference type="ARBA" id="ARBA00023136"/>
    </source>
</evidence>
<reference evidence="7" key="1">
    <citation type="journal article" date="2019" name="Int. J. Syst. Evol. Microbiol.">
        <title>The Global Catalogue of Microorganisms (GCM) 10K type strain sequencing project: providing services to taxonomists for standard genome sequencing and annotation.</title>
        <authorList>
            <consortium name="The Broad Institute Genomics Platform"/>
            <consortium name="The Broad Institute Genome Sequencing Center for Infectious Disease"/>
            <person name="Wu L."/>
            <person name="Ma J."/>
        </authorList>
    </citation>
    <scope>NUCLEOTIDE SEQUENCE [LARGE SCALE GENOMIC DNA]</scope>
    <source>
        <strain evidence="7">CCUG 55074</strain>
    </source>
</reference>
<evidence type="ECO:0000256" key="2">
    <source>
        <dbReference type="ARBA" id="ARBA00022692"/>
    </source>
</evidence>
<dbReference type="InterPro" id="IPR004254">
    <property type="entry name" value="AdipoR/HlyIII-related"/>
</dbReference>
<keyword evidence="3 5" id="KW-1133">Transmembrane helix</keyword>
<comment type="subcellular location">
    <subcellularLocation>
        <location evidence="1">Membrane</location>
        <topology evidence="1">Multi-pass membrane protein</topology>
    </subcellularLocation>
</comment>
<feature type="transmembrane region" description="Helical" evidence="5">
    <location>
        <begin position="162"/>
        <end position="183"/>
    </location>
</feature>
<evidence type="ECO:0000256" key="3">
    <source>
        <dbReference type="ARBA" id="ARBA00022989"/>
    </source>
</evidence>
<evidence type="ECO:0000256" key="1">
    <source>
        <dbReference type="ARBA" id="ARBA00004141"/>
    </source>
</evidence>
<feature type="transmembrane region" description="Helical" evidence="5">
    <location>
        <begin position="136"/>
        <end position="156"/>
    </location>
</feature>
<evidence type="ECO:0000313" key="6">
    <source>
        <dbReference type="EMBL" id="MFD1191524.1"/>
    </source>
</evidence>
<proteinExistence type="predicted"/>
<feature type="transmembrane region" description="Helical" evidence="5">
    <location>
        <begin position="195"/>
        <end position="215"/>
    </location>
</feature>
<dbReference type="RefSeq" id="WP_374345520.1">
    <property type="nucleotide sequence ID" value="NZ_JBHTLQ010000029.1"/>
</dbReference>
<gene>
    <name evidence="6" type="ORF">ACFQ27_13115</name>
</gene>
<feature type="transmembrane region" description="Helical" evidence="5">
    <location>
        <begin position="106"/>
        <end position="129"/>
    </location>
</feature>
<dbReference type="Pfam" id="PF03006">
    <property type="entry name" value="HlyIII"/>
    <property type="match status" value="1"/>
</dbReference>
<accession>A0ABW3T2W5</accession>
<dbReference type="PANTHER" id="PTHR20855:SF3">
    <property type="entry name" value="LD03007P"/>
    <property type="match status" value="1"/>
</dbReference>
<evidence type="ECO:0000256" key="5">
    <source>
        <dbReference type="SAM" id="Phobius"/>
    </source>
</evidence>
<name>A0ABW3T2W5_9CAUL</name>
<keyword evidence="7" id="KW-1185">Reference proteome</keyword>